<dbReference type="AlphaFoldDB" id="A0A6P4HX55"/>
<keyword evidence="10" id="KW-0560">Oxidoreductase</keyword>
<evidence type="ECO:0000256" key="13">
    <source>
        <dbReference type="SAM" id="Coils"/>
    </source>
</evidence>
<keyword evidence="13" id="KW-0175">Coiled coil</keyword>
<evidence type="ECO:0000256" key="2">
    <source>
        <dbReference type="ARBA" id="ARBA00002035"/>
    </source>
</evidence>
<dbReference type="Gene3D" id="6.10.140.1460">
    <property type="match status" value="1"/>
</dbReference>
<keyword evidence="7" id="KW-0256">Endoplasmic reticulum</keyword>
<dbReference type="InterPro" id="IPR005123">
    <property type="entry name" value="Oxoglu/Fe-dep_dioxygenase_dom"/>
</dbReference>
<dbReference type="Pfam" id="PF08336">
    <property type="entry name" value="P4Ha_N"/>
    <property type="match status" value="1"/>
</dbReference>
<evidence type="ECO:0000259" key="15">
    <source>
        <dbReference type="PROSITE" id="PS51471"/>
    </source>
</evidence>
<dbReference type="GO" id="GO:0004656">
    <property type="term" value="F:procollagen-proline 4-dioxygenase activity"/>
    <property type="evidence" value="ECO:0007669"/>
    <property type="project" value="UniProtKB-EC"/>
</dbReference>
<dbReference type="InterPro" id="IPR006620">
    <property type="entry name" value="Pro_4_hyd_alph"/>
</dbReference>
<comment type="similarity">
    <text evidence="4">Belongs to the P4HA family.</text>
</comment>
<evidence type="ECO:0000256" key="8">
    <source>
        <dbReference type="ARBA" id="ARBA00022896"/>
    </source>
</evidence>
<reference evidence="17" key="1">
    <citation type="submission" date="2025-08" db="UniProtKB">
        <authorList>
            <consortium name="RefSeq"/>
        </authorList>
    </citation>
    <scope>IDENTIFICATION</scope>
    <source>
        <strain evidence="17">14028-0561.14</strain>
        <tissue evidence="17">Whole fly</tissue>
    </source>
</reference>
<dbReference type="Pfam" id="PF13640">
    <property type="entry name" value="2OG-FeII_Oxy_3"/>
    <property type="match status" value="1"/>
</dbReference>
<keyword evidence="11" id="KW-0408">Iron</keyword>
<dbReference type="PANTHER" id="PTHR10869:SF244">
    <property type="entry name" value="PROLYL 4-HYDROXYLASE SUBUNIT ALPHA-2"/>
    <property type="match status" value="1"/>
</dbReference>
<proteinExistence type="inferred from homology"/>
<dbReference type="PANTHER" id="PTHR10869">
    <property type="entry name" value="PROLYL 4-HYDROXYLASE ALPHA SUBUNIT"/>
    <property type="match status" value="1"/>
</dbReference>
<dbReference type="GO" id="GO:0031418">
    <property type="term" value="F:L-ascorbic acid binding"/>
    <property type="evidence" value="ECO:0007669"/>
    <property type="project" value="UniProtKB-KW"/>
</dbReference>
<name>A0A6P4HX55_DROKI</name>
<evidence type="ECO:0000256" key="9">
    <source>
        <dbReference type="ARBA" id="ARBA00022964"/>
    </source>
</evidence>
<evidence type="ECO:0000256" key="4">
    <source>
        <dbReference type="ARBA" id="ARBA00006511"/>
    </source>
</evidence>
<dbReference type="InterPro" id="IPR045054">
    <property type="entry name" value="P4HA-like"/>
</dbReference>
<evidence type="ECO:0000256" key="11">
    <source>
        <dbReference type="ARBA" id="ARBA00023004"/>
    </source>
</evidence>
<dbReference type="PROSITE" id="PS51471">
    <property type="entry name" value="FE2OG_OXY"/>
    <property type="match status" value="1"/>
</dbReference>
<sequence>MNLKSILLPGFFLVSLHLLTLIQGEEQKSTNSFSVVTMVPLVKLEKILIDNLEEYAKAMDHKLQIIRRNIQKMRRENKKAQLDAIGYLSNPLNGFSLVRRLHQDWVGWLQYMVQPVGASQIRNLNFWRSRLPCKEDLHDACEGLVRIQGNYELNITDIIRGKLQGRQHNASMSATDIFAVGNYLLNTSRPASAIQWLQEVAIHSQESFLPAEISVKADELLKLLALAHERNQSFPNALVLMESCLKLRPHDADLVRKCREIEELMGSPLNATLKEKKKSYLSLKEMAIACNATLKNPTGLHCFYNFNTTSFLRLAPLKVEQVGLHPQVLLYHEVLSPREITSIIRIAPQIMQVKTTTTMKKTNSQTHYRTAKFQWIDKEMSELGRRINRRIGDMTGFDLQDSESFQVINYGIGGHYIPHFDFFNLSSDHSKRNEDYMIGGDRIATVLFYLSDVEQGGATAFPNARYIVYPRAGTALFWHNLDTEGNIDLLSRHTACAVISGSKWVMTEWIREQAQMFIRPCLPRKKATSTRLG</sequence>
<keyword evidence="12" id="KW-0325">Glycoprotein</keyword>
<evidence type="ECO:0000256" key="12">
    <source>
        <dbReference type="ARBA" id="ARBA00023180"/>
    </source>
</evidence>
<keyword evidence="8" id="KW-0847">Vitamin C</keyword>
<comment type="function">
    <text evidence="2">Catalyzes the post-translational formation of 4-hydroxyproline in -Xaa-Pro-Gly- sequences in collagens and other proteins.</text>
</comment>
<feature type="signal peptide" evidence="14">
    <location>
        <begin position="1"/>
        <end position="24"/>
    </location>
</feature>
<dbReference type="FunFam" id="2.60.120.620:FF:000011">
    <property type="entry name" value="Prolyl alpha subunit"/>
    <property type="match status" value="1"/>
</dbReference>
<evidence type="ECO:0000256" key="7">
    <source>
        <dbReference type="ARBA" id="ARBA00022824"/>
    </source>
</evidence>
<evidence type="ECO:0000313" key="16">
    <source>
        <dbReference type="Proteomes" id="UP001652661"/>
    </source>
</evidence>
<comment type="subcellular location">
    <subcellularLocation>
        <location evidence="3">Endoplasmic reticulum lumen</location>
    </subcellularLocation>
</comment>
<feature type="chain" id="PRO_5027575692" description="procollagen-proline 4-dioxygenase" evidence="14">
    <location>
        <begin position="25"/>
        <end position="533"/>
    </location>
</feature>
<evidence type="ECO:0000256" key="14">
    <source>
        <dbReference type="SAM" id="SignalP"/>
    </source>
</evidence>
<keyword evidence="6" id="KW-0479">Metal-binding</keyword>
<comment type="cofactor">
    <cofactor evidence="1">
        <name>L-ascorbate</name>
        <dbReference type="ChEBI" id="CHEBI:38290"/>
    </cofactor>
</comment>
<evidence type="ECO:0000256" key="5">
    <source>
        <dbReference type="ARBA" id="ARBA00012269"/>
    </source>
</evidence>
<dbReference type="OrthoDB" id="420380at2759"/>
<keyword evidence="14" id="KW-0732">Signal</keyword>
<accession>A0A6P4HX55</accession>
<dbReference type="InterPro" id="IPR011990">
    <property type="entry name" value="TPR-like_helical_dom_sf"/>
</dbReference>
<dbReference type="InterPro" id="IPR013547">
    <property type="entry name" value="P4H_N"/>
</dbReference>
<evidence type="ECO:0000256" key="6">
    <source>
        <dbReference type="ARBA" id="ARBA00022723"/>
    </source>
</evidence>
<dbReference type="GO" id="GO:0005788">
    <property type="term" value="C:endoplasmic reticulum lumen"/>
    <property type="evidence" value="ECO:0007669"/>
    <property type="project" value="UniProtKB-SubCell"/>
</dbReference>
<feature type="domain" description="Fe2OG dioxygenase" evidence="15">
    <location>
        <begin position="401"/>
        <end position="512"/>
    </location>
</feature>
<dbReference type="GO" id="GO:0005506">
    <property type="term" value="F:iron ion binding"/>
    <property type="evidence" value="ECO:0007669"/>
    <property type="project" value="InterPro"/>
</dbReference>
<dbReference type="Gene3D" id="2.60.120.620">
    <property type="entry name" value="q2cbj1_9rhob like domain"/>
    <property type="match status" value="1"/>
</dbReference>
<evidence type="ECO:0000256" key="3">
    <source>
        <dbReference type="ARBA" id="ARBA00004319"/>
    </source>
</evidence>
<organism evidence="16 17">
    <name type="scientific">Drosophila kikkawai</name>
    <name type="common">Fruit fly</name>
    <dbReference type="NCBI Taxonomy" id="30033"/>
    <lineage>
        <taxon>Eukaryota</taxon>
        <taxon>Metazoa</taxon>
        <taxon>Ecdysozoa</taxon>
        <taxon>Arthropoda</taxon>
        <taxon>Hexapoda</taxon>
        <taxon>Insecta</taxon>
        <taxon>Pterygota</taxon>
        <taxon>Neoptera</taxon>
        <taxon>Endopterygota</taxon>
        <taxon>Diptera</taxon>
        <taxon>Brachycera</taxon>
        <taxon>Muscomorpha</taxon>
        <taxon>Ephydroidea</taxon>
        <taxon>Drosophilidae</taxon>
        <taxon>Drosophila</taxon>
        <taxon>Sophophora</taxon>
    </lineage>
</organism>
<keyword evidence="9" id="KW-0223">Dioxygenase</keyword>
<evidence type="ECO:0000313" key="17">
    <source>
        <dbReference type="RefSeq" id="XP_017020897.1"/>
    </source>
</evidence>
<keyword evidence="16" id="KW-1185">Reference proteome</keyword>
<dbReference type="RefSeq" id="XP_017020897.1">
    <property type="nucleotide sequence ID" value="XM_017165408.3"/>
</dbReference>
<dbReference type="InterPro" id="IPR044862">
    <property type="entry name" value="Pro_4_hyd_alph_FE2OG_OXY"/>
</dbReference>
<gene>
    <name evidence="17" type="primary">LOC138927830</name>
</gene>
<feature type="coiled-coil region" evidence="13">
    <location>
        <begin position="49"/>
        <end position="83"/>
    </location>
</feature>
<dbReference type="EC" id="1.14.11.2" evidence="5"/>
<dbReference type="Gene3D" id="1.25.40.10">
    <property type="entry name" value="Tetratricopeptide repeat domain"/>
    <property type="match status" value="1"/>
</dbReference>
<protein>
    <recommendedName>
        <fullName evidence="5">procollagen-proline 4-dioxygenase</fullName>
        <ecNumber evidence="5">1.14.11.2</ecNumber>
    </recommendedName>
</protein>
<evidence type="ECO:0000256" key="10">
    <source>
        <dbReference type="ARBA" id="ARBA00023002"/>
    </source>
</evidence>
<evidence type="ECO:0000256" key="1">
    <source>
        <dbReference type="ARBA" id="ARBA00001961"/>
    </source>
</evidence>
<dbReference type="Proteomes" id="UP001652661">
    <property type="component" value="Chromosome 3R"/>
</dbReference>
<dbReference type="SMART" id="SM00702">
    <property type="entry name" value="P4Hc"/>
    <property type="match status" value="1"/>
</dbReference>